<evidence type="ECO:0000256" key="1">
    <source>
        <dbReference type="SAM" id="MobiDB-lite"/>
    </source>
</evidence>
<proteinExistence type="predicted"/>
<dbReference type="Gene3D" id="1.10.357.10">
    <property type="entry name" value="Tetracycline Repressor, domain 2"/>
    <property type="match status" value="1"/>
</dbReference>
<reference evidence="2 3" key="1">
    <citation type="submission" date="2018-08" db="EMBL/GenBank/DDBJ databases">
        <title>Henriciella mobilis sp. nov., isolated from seawater.</title>
        <authorList>
            <person name="Cheng H."/>
            <person name="Wu Y.-H."/>
            <person name="Xu X.-W."/>
            <person name="Guo L.-L."/>
        </authorList>
    </citation>
    <scope>NUCLEOTIDE SEQUENCE [LARGE SCALE GENOMIC DNA]</scope>
    <source>
        <strain evidence="2 3">JN25</strain>
    </source>
</reference>
<protein>
    <recommendedName>
        <fullName evidence="4">TetR family transcriptional regulator</fullName>
    </recommendedName>
</protein>
<dbReference type="EMBL" id="QWFX01000016">
    <property type="protein sequence ID" value="RIJ26692.1"/>
    <property type="molecule type" value="Genomic_DNA"/>
</dbReference>
<keyword evidence="3" id="KW-1185">Reference proteome</keyword>
<name>A0A399RAF5_9PROT</name>
<gene>
    <name evidence="2" type="ORF">D1223_17235</name>
</gene>
<feature type="region of interest" description="Disordered" evidence="1">
    <location>
        <begin position="178"/>
        <end position="203"/>
    </location>
</feature>
<dbReference type="AlphaFoldDB" id="A0A399RAF5"/>
<evidence type="ECO:0000313" key="3">
    <source>
        <dbReference type="Proteomes" id="UP000266385"/>
    </source>
</evidence>
<dbReference type="Proteomes" id="UP000266385">
    <property type="component" value="Unassembled WGS sequence"/>
</dbReference>
<evidence type="ECO:0000313" key="2">
    <source>
        <dbReference type="EMBL" id="RIJ26692.1"/>
    </source>
</evidence>
<organism evidence="2 3">
    <name type="scientific">Henriciella mobilis</name>
    <dbReference type="NCBI Taxonomy" id="2305467"/>
    <lineage>
        <taxon>Bacteria</taxon>
        <taxon>Pseudomonadati</taxon>
        <taxon>Pseudomonadota</taxon>
        <taxon>Alphaproteobacteria</taxon>
        <taxon>Hyphomonadales</taxon>
        <taxon>Hyphomonadaceae</taxon>
        <taxon>Henriciella</taxon>
    </lineage>
</organism>
<accession>A0A399RAF5</accession>
<evidence type="ECO:0008006" key="4">
    <source>
        <dbReference type="Google" id="ProtNLM"/>
    </source>
</evidence>
<comment type="caution">
    <text evidence="2">The sequence shown here is derived from an EMBL/GenBank/DDBJ whole genome shotgun (WGS) entry which is preliminary data.</text>
</comment>
<sequence>MGVRAALKLAAETPWGELTLAEIADEAGIPLEQFHGVADKDTIADSVERYFDRAMSEGSFDEEETPRTRLFDVIMLRFEAMEDYRTGLLSLMKWRQTQPARLLALVAARHASASWALVCAGLDKSETLPKPLRATAIAWCIAQAELAWRKEESADLSRTMAKLDGELRKMEERAGWFTGRRRKKQRAEDEVEPAADASTDQAE</sequence>